<organism evidence="2 3">
    <name type="scientific">Streptomyces rimosus subsp. rimosus (strain ATCC 10970 / DSM 40260 / JCM 4667 / NRRL 2234)</name>
    <dbReference type="NCBI Taxonomy" id="1265868"/>
    <lineage>
        <taxon>Bacteria</taxon>
        <taxon>Bacillati</taxon>
        <taxon>Actinomycetota</taxon>
        <taxon>Actinomycetes</taxon>
        <taxon>Kitasatosporales</taxon>
        <taxon>Streptomycetaceae</taxon>
        <taxon>Streptomyces</taxon>
    </lineage>
</organism>
<dbReference type="GeneID" id="66853059"/>
<keyword evidence="1" id="KW-0812">Transmembrane</keyword>
<gene>
    <name evidence="2" type="ORF">SRIM_003980</name>
</gene>
<keyword evidence="1" id="KW-1133">Transmembrane helix</keyword>
<dbReference type="RefSeq" id="WP_156100329.1">
    <property type="nucleotide sequence ID" value="NZ_CP048261.1"/>
</dbReference>
<dbReference type="Proteomes" id="UP000011074">
    <property type="component" value="Chromosome"/>
</dbReference>
<keyword evidence="1" id="KW-0472">Membrane</keyword>
<reference evidence="2" key="3">
    <citation type="journal article" date="2021" name="bioRxiv">
        <title>Bilateral symmetry of linear streptomycete chromosomes.</title>
        <authorList>
            <person name="Algora-Gallardo L."/>
            <person name="Schniete J.K."/>
            <person name="Mark D.R."/>
            <person name="Hunter I.S."/>
            <person name="Herron P.R."/>
        </authorList>
    </citation>
    <scope>NUCLEOTIDE SEQUENCE</scope>
    <source>
        <strain evidence="2">ATCC 10970</strain>
    </source>
</reference>
<accession>A0A8A1UHP1</accession>
<evidence type="ECO:0000313" key="3">
    <source>
        <dbReference type="Proteomes" id="UP000011074"/>
    </source>
</evidence>
<reference evidence="2" key="2">
    <citation type="submission" date="2020-01" db="EMBL/GenBank/DDBJ databases">
        <authorList>
            <person name="Algora L."/>
            <person name="Schniete J.K."/>
            <person name="MacFadyen A."/>
            <person name="Hoskisson P.A."/>
            <person name="Hunter I.S."/>
            <person name="Herron P.R."/>
        </authorList>
    </citation>
    <scope>NUCLEOTIDE SEQUENCE</scope>
    <source>
        <strain evidence="2">ATCC 10970</strain>
    </source>
</reference>
<name>A0A8A1UHP1_STRR1</name>
<dbReference type="AlphaFoldDB" id="A0A8A1UHP1"/>
<evidence type="ECO:0000313" key="2">
    <source>
        <dbReference type="EMBL" id="QST79447.1"/>
    </source>
</evidence>
<sequence length="49" mass="4990">MAPQATPPARRPKRPVLRIALAVVATGAAIALLVGAAAVALEDENTDEL</sequence>
<reference evidence="2" key="1">
    <citation type="submission" date="2012-12" db="EMBL/GenBank/DDBJ databases">
        <authorList>
            <person name="Pethick F.E."/>
            <person name="MacFadyen A.C."/>
            <person name="Tang Z."/>
            <person name="Sangal V."/>
            <person name="Tze-Tze L."/>
            <person name="Chu J."/>
            <person name="Guo M."/>
            <person name="Kirby R."/>
            <person name="Hoskisson P.A."/>
            <person name="Herron P.R."/>
            <person name="Hunter I.S."/>
        </authorList>
    </citation>
    <scope>NUCLEOTIDE SEQUENCE</scope>
    <source>
        <strain evidence="2">ATCC 10970</strain>
    </source>
</reference>
<protein>
    <submittedName>
        <fullName evidence="2">Uncharacterized protein</fullName>
    </submittedName>
</protein>
<evidence type="ECO:0000256" key="1">
    <source>
        <dbReference type="SAM" id="Phobius"/>
    </source>
</evidence>
<dbReference type="EMBL" id="CP048261">
    <property type="protein sequence ID" value="QST79447.1"/>
    <property type="molecule type" value="Genomic_DNA"/>
</dbReference>
<proteinExistence type="predicted"/>
<feature type="transmembrane region" description="Helical" evidence="1">
    <location>
        <begin position="20"/>
        <end position="41"/>
    </location>
</feature>